<sequence length="94" mass="10805">MIETKQENYVCALKITKKEMQKIVLKEQETKHTSAGRPLKDCVGSRTQTCNGLYKKYTSDTSGIPKQMIERYPAQFFMNKDDILKAVKILDADE</sequence>
<evidence type="ECO:0000313" key="2">
    <source>
        <dbReference type="Proteomes" id="UP001165960"/>
    </source>
</evidence>
<reference evidence="1" key="1">
    <citation type="submission" date="2022-04" db="EMBL/GenBank/DDBJ databases">
        <title>Genome of the entomopathogenic fungus Entomophthora muscae.</title>
        <authorList>
            <person name="Elya C."/>
            <person name="Lovett B.R."/>
            <person name="Lee E."/>
            <person name="Macias A.M."/>
            <person name="Hajek A.E."/>
            <person name="De Bivort B.L."/>
            <person name="Kasson M.T."/>
            <person name="De Fine Licht H.H."/>
            <person name="Stajich J.E."/>
        </authorList>
    </citation>
    <scope>NUCLEOTIDE SEQUENCE</scope>
    <source>
        <strain evidence="1">Berkeley</strain>
    </source>
</reference>
<comment type="caution">
    <text evidence="1">The sequence shown here is derived from an EMBL/GenBank/DDBJ whole genome shotgun (WGS) entry which is preliminary data.</text>
</comment>
<dbReference type="Proteomes" id="UP001165960">
    <property type="component" value="Unassembled WGS sequence"/>
</dbReference>
<organism evidence="1 2">
    <name type="scientific">Entomophthora muscae</name>
    <dbReference type="NCBI Taxonomy" id="34485"/>
    <lineage>
        <taxon>Eukaryota</taxon>
        <taxon>Fungi</taxon>
        <taxon>Fungi incertae sedis</taxon>
        <taxon>Zoopagomycota</taxon>
        <taxon>Entomophthoromycotina</taxon>
        <taxon>Entomophthoromycetes</taxon>
        <taxon>Entomophthorales</taxon>
        <taxon>Entomophthoraceae</taxon>
        <taxon>Entomophthora</taxon>
    </lineage>
</organism>
<evidence type="ECO:0000313" key="1">
    <source>
        <dbReference type="EMBL" id="KAJ9053650.1"/>
    </source>
</evidence>
<proteinExistence type="predicted"/>
<keyword evidence="2" id="KW-1185">Reference proteome</keyword>
<name>A0ACC2RUK3_9FUNG</name>
<dbReference type="EMBL" id="QTSX02006500">
    <property type="protein sequence ID" value="KAJ9053650.1"/>
    <property type="molecule type" value="Genomic_DNA"/>
</dbReference>
<gene>
    <name evidence="1" type="ORF">DSO57_1022171</name>
</gene>
<protein>
    <submittedName>
        <fullName evidence="1">Uncharacterized protein</fullName>
    </submittedName>
</protein>
<accession>A0ACC2RUK3</accession>